<evidence type="ECO:0000256" key="1">
    <source>
        <dbReference type="ARBA" id="ARBA00022658"/>
    </source>
</evidence>
<dbReference type="InterPro" id="IPR008937">
    <property type="entry name" value="Ras-like_GEF"/>
</dbReference>
<dbReference type="Pfam" id="PF00617">
    <property type="entry name" value="RasGEF"/>
    <property type="match status" value="1"/>
</dbReference>
<dbReference type="GO" id="GO:0007265">
    <property type="term" value="P:Ras protein signal transduction"/>
    <property type="evidence" value="ECO:0007669"/>
    <property type="project" value="TreeGrafter"/>
</dbReference>
<dbReference type="InterPro" id="IPR023578">
    <property type="entry name" value="Ras_GEF_dom_sf"/>
</dbReference>
<dbReference type="EMBL" id="GIBP01007837">
    <property type="protein sequence ID" value="NDV36806.1"/>
    <property type="molecule type" value="Transcribed_RNA"/>
</dbReference>
<accession>A0A6B2LIA6</accession>
<dbReference type="SUPFAM" id="SSF48366">
    <property type="entry name" value="Ras GEF"/>
    <property type="match status" value="1"/>
</dbReference>
<dbReference type="SMART" id="SM00147">
    <property type="entry name" value="RasGEF"/>
    <property type="match status" value="1"/>
</dbReference>
<proteinExistence type="predicted"/>
<organism evidence="4">
    <name type="scientific">Arcella intermedia</name>
    <dbReference type="NCBI Taxonomy" id="1963864"/>
    <lineage>
        <taxon>Eukaryota</taxon>
        <taxon>Amoebozoa</taxon>
        <taxon>Tubulinea</taxon>
        <taxon>Elardia</taxon>
        <taxon>Arcellinida</taxon>
        <taxon>Sphaerothecina</taxon>
        <taxon>Arcellidae</taxon>
        <taxon>Arcella</taxon>
    </lineage>
</organism>
<feature type="domain" description="Ras-GEF" evidence="3">
    <location>
        <begin position="88"/>
        <end position="203"/>
    </location>
</feature>
<keyword evidence="1 2" id="KW-0344">Guanine-nucleotide releasing factor</keyword>
<reference evidence="4" key="1">
    <citation type="journal article" date="2020" name="J. Eukaryot. Microbiol.">
        <title>De novo Sequencing, Assembly and Annotation of the Transcriptome for the Free-Living Testate Amoeba Arcella intermedia.</title>
        <authorList>
            <person name="Ribeiro G.M."/>
            <person name="Porfirio-Sousa A.L."/>
            <person name="Maurer-Alcala X.X."/>
            <person name="Katz L.A."/>
            <person name="Lahr D.J.G."/>
        </authorList>
    </citation>
    <scope>NUCLEOTIDE SEQUENCE</scope>
</reference>
<protein>
    <recommendedName>
        <fullName evidence="3">Ras-GEF domain-containing protein</fullName>
    </recommendedName>
</protein>
<dbReference type="PROSITE" id="PS50009">
    <property type="entry name" value="RASGEF_CAT"/>
    <property type="match status" value="1"/>
</dbReference>
<dbReference type="Gene3D" id="1.10.840.10">
    <property type="entry name" value="Ras guanine-nucleotide exchange factors catalytic domain"/>
    <property type="match status" value="1"/>
</dbReference>
<sequence>MRTSIINLVSFWMTHKHSDFVSDPGIAESFENWCKWASENDKASATQLVPLQNKRVLPTTERIIKTTFNPDYEPVVPESAIESIHDIDSEEFARQLTLMEAKTFCELEVNELLNQNWTKNKKLAPVVTKMADRFNIMSSFVKTELLSHTTVKSRLKALSKFIEIIEHLLKYKNYNGALEIISAIDSSSVRRLKSTFGNLSVYE</sequence>
<dbReference type="AlphaFoldDB" id="A0A6B2LIA6"/>
<evidence type="ECO:0000259" key="3">
    <source>
        <dbReference type="PROSITE" id="PS50009"/>
    </source>
</evidence>
<dbReference type="InterPro" id="IPR036964">
    <property type="entry name" value="RASGEF_cat_dom_sf"/>
</dbReference>
<dbReference type="Gene3D" id="1.20.870.10">
    <property type="entry name" value="Son of sevenless (SoS) protein Chain: S domain 1"/>
    <property type="match status" value="1"/>
</dbReference>
<name>A0A6B2LIA6_9EUKA</name>
<dbReference type="GO" id="GO:0005886">
    <property type="term" value="C:plasma membrane"/>
    <property type="evidence" value="ECO:0007669"/>
    <property type="project" value="TreeGrafter"/>
</dbReference>
<dbReference type="PANTHER" id="PTHR23113">
    <property type="entry name" value="GUANINE NUCLEOTIDE EXCHANGE FACTOR"/>
    <property type="match status" value="1"/>
</dbReference>
<dbReference type="InterPro" id="IPR001895">
    <property type="entry name" value="RASGEF_cat_dom"/>
</dbReference>
<evidence type="ECO:0000256" key="2">
    <source>
        <dbReference type="PROSITE-ProRule" id="PRU00168"/>
    </source>
</evidence>
<dbReference type="GO" id="GO:0005085">
    <property type="term" value="F:guanyl-nucleotide exchange factor activity"/>
    <property type="evidence" value="ECO:0007669"/>
    <property type="project" value="UniProtKB-KW"/>
</dbReference>
<evidence type="ECO:0000313" key="4">
    <source>
        <dbReference type="EMBL" id="NDV36806.1"/>
    </source>
</evidence>
<dbReference type="PANTHER" id="PTHR23113:SF368">
    <property type="entry name" value="CELL DIVISION CONTROL PROTEIN 25"/>
    <property type="match status" value="1"/>
</dbReference>